<keyword evidence="2" id="KW-1133">Transmembrane helix</keyword>
<comment type="caution">
    <text evidence="3">The sequence shown here is derived from an EMBL/GenBank/DDBJ whole genome shotgun (WGS) entry which is preliminary data.</text>
</comment>
<evidence type="ECO:0000313" key="4">
    <source>
        <dbReference type="Proteomes" id="UP000769766"/>
    </source>
</evidence>
<proteinExistence type="predicted"/>
<name>A0A932CMN1_UNCTE</name>
<keyword evidence="2" id="KW-0472">Membrane</keyword>
<keyword evidence="1" id="KW-0175">Coiled coil</keyword>
<evidence type="ECO:0000256" key="2">
    <source>
        <dbReference type="SAM" id="Phobius"/>
    </source>
</evidence>
<keyword evidence="2" id="KW-0812">Transmembrane</keyword>
<organism evidence="3 4">
    <name type="scientific">Tectimicrobiota bacterium</name>
    <dbReference type="NCBI Taxonomy" id="2528274"/>
    <lineage>
        <taxon>Bacteria</taxon>
        <taxon>Pseudomonadati</taxon>
        <taxon>Nitrospinota/Tectimicrobiota group</taxon>
        <taxon>Candidatus Tectimicrobiota</taxon>
    </lineage>
</organism>
<dbReference type="EMBL" id="JACPRF010000109">
    <property type="protein sequence ID" value="MBI2875934.1"/>
    <property type="molecule type" value="Genomic_DNA"/>
</dbReference>
<dbReference type="AlphaFoldDB" id="A0A932CMN1"/>
<evidence type="ECO:0000256" key="1">
    <source>
        <dbReference type="SAM" id="Coils"/>
    </source>
</evidence>
<dbReference type="InterPro" id="IPR014717">
    <property type="entry name" value="Transl_elong_EF1B/ribsomal_bS6"/>
</dbReference>
<dbReference type="Proteomes" id="UP000769766">
    <property type="component" value="Unassembled WGS sequence"/>
</dbReference>
<protein>
    <recommendedName>
        <fullName evidence="5">Type 4a pilus biogenesis protein PilO</fullName>
    </recommendedName>
</protein>
<accession>A0A932CMN1</accession>
<feature type="coiled-coil region" evidence="1">
    <location>
        <begin position="36"/>
        <end position="70"/>
    </location>
</feature>
<evidence type="ECO:0008006" key="5">
    <source>
        <dbReference type="Google" id="ProtNLM"/>
    </source>
</evidence>
<sequence length="315" mass="34625">MKLSGRQPLALVVITALLGIGLYLLVIHYPSQKKAIGRFKRQEVSLNLELAQAQRELEVQRQALSELVARTPAVHYATSRDRTKAHTLPILEKIARAANLCQVEILSLGPGVPKKLGEFTEHAIPVKFSGEYGRLLQLVKGLEQTLGLRLLQVFLRSAGTNQQAQQQVELSFTFYAYEMQEDPALVLPAVIPGKFDLISLPFSGALGNGGRDPFQAVSTQPVLQAGPIVSPESTRANPIAEPVYQLSGILNFGRRLKAIVNDRLVNEGDPVQDGRVIAIARDGVTLLCLGKPLKIQFKPLLLDGNHHREVKKAYR</sequence>
<evidence type="ECO:0000313" key="3">
    <source>
        <dbReference type="EMBL" id="MBI2875934.1"/>
    </source>
</evidence>
<feature type="transmembrane region" description="Helical" evidence="2">
    <location>
        <begin position="9"/>
        <end position="29"/>
    </location>
</feature>
<gene>
    <name evidence="3" type="ORF">HYY20_03550</name>
</gene>
<dbReference type="Gene3D" id="3.30.70.60">
    <property type="match status" value="1"/>
</dbReference>
<reference evidence="3" key="1">
    <citation type="submission" date="2020-07" db="EMBL/GenBank/DDBJ databases">
        <title>Huge and variable diversity of episymbiotic CPR bacteria and DPANN archaea in groundwater ecosystems.</title>
        <authorList>
            <person name="He C.Y."/>
            <person name="Keren R."/>
            <person name="Whittaker M."/>
            <person name="Farag I.F."/>
            <person name="Doudna J."/>
            <person name="Cate J.H.D."/>
            <person name="Banfield J.F."/>
        </authorList>
    </citation>
    <scope>NUCLEOTIDE SEQUENCE</scope>
    <source>
        <strain evidence="3">NC_groundwater_672_Ag_B-0.1um_62_36</strain>
    </source>
</reference>